<organism evidence="2 3">
    <name type="scientific">Metschnikowia pulcherrima</name>
    <dbReference type="NCBI Taxonomy" id="27326"/>
    <lineage>
        <taxon>Eukaryota</taxon>
        <taxon>Fungi</taxon>
        <taxon>Dikarya</taxon>
        <taxon>Ascomycota</taxon>
        <taxon>Saccharomycotina</taxon>
        <taxon>Pichiomycetes</taxon>
        <taxon>Metschnikowiaceae</taxon>
        <taxon>Metschnikowia</taxon>
    </lineage>
</organism>
<evidence type="ECO:0000313" key="2">
    <source>
        <dbReference type="EMBL" id="KAF7999522.1"/>
    </source>
</evidence>
<protein>
    <submittedName>
        <fullName evidence="2">Uncharacterized protein</fullName>
    </submittedName>
</protein>
<dbReference type="AlphaFoldDB" id="A0A8H7GM66"/>
<gene>
    <name evidence="2" type="ORF">HF325_006198</name>
</gene>
<proteinExistence type="predicted"/>
<name>A0A8H7GM66_9ASCO</name>
<sequence length="422" mass="47762">MPFDLIKSSVIEMSINATPSLVRPHLSTLIPDEHPYGSRGSFDNTHLRNESTESNPTLKRPHVLKTKASSRLNSVRRPELRNHSSKLHLIDDTTLTSLPFPPPAASKRLKRAPLTASGISNSHGPFLHRDQLLLSLGLTNSRLDAPNLAVSATPLEPESSRVYTDYDCADDTIEDTFDESQDPIVLVEDYMTEAHSKESMFRKKSLANIKKRIRENSLGPTHFPSFIPYGRVQMEMDGDNTQETHTPGSEDLEAIFGRIPGTEKLKYCTLCDKPLYEISSVLSSSEPKEIPQETDMSHRYHEFVCWDCIVTYEQILNEIYEAERACASKDNYVLLGKSFCGQARNDRDTPLHDGEGHGMNTASQALKKRKFSNDLISRLQHLSEVSRPQRQIPDELMNWREKFRSNLLELLSNAFTPSEQSH</sequence>
<feature type="region of interest" description="Disordered" evidence="1">
    <location>
        <begin position="32"/>
        <end position="58"/>
    </location>
</feature>
<evidence type="ECO:0000313" key="3">
    <source>
        <dbReference type="Proteomes" id="UP000649328"/>
    </source>
</evidence>
<accession>A0A8H7GM66</accession>
<comment type="caution">
    <text evidence="2">The sequence shown here is derived from an EMBL/GenBank/DDBJ whole genome shotgun (WGS) entry which is preliminary data.</text>
</comment>
<keyword evidence="3" id="KW-1185">Reference proteome</keyword>
<dbReference type="OrthoDB" id="4076003at2759"/>
<evidence type="ECO:0000256" key="1">
    <source>
        <dbReference type="SAM" id="MobiDB-lite"/>
    </source>
</evidence>
<reference evidence="2" key="1">
    <citation type="submission" date="2020-10" db="EMBL/GenBank/DDBJ databases">
        <title>The Whole-Genome Sequence of Metschnikowia persimmonesis, a Novel Endophytic Yeast Species Isolated from Medicinal Plant Diospyros kaki Thumb.</title>
        <authorList>
            <person name="Rahmat E."/>
            <person name="Kang Y."/>
        </authorList>
    </citation>
    <scope>NUCLEOTIDE SEQUENCE</scope>
    <source>
        <strain evidence="2">KIOM G15050</strain>
    </source>
</reference>
<dbReference type="EMBL" id="JACBPP010000009">
    <property type="protein sequence ID" value="KAF7999522.1"/>
    <property type="molecule type" value="Genomic_DNA"/>
</dbReference>
<dbReference type="Proteomes" id="UP000649328">
    <property type="component" value="Unassembled WGS sequence"/>
</dbReference>